<reference evidence="2" key="1">
    <citation type="submission" date="2023-06" db="EMBL/GenBank/DDBJ databases">
        <title>Multi-omics analyses reveal the molecular pathogenesis toolkit of Lasiodiplodia hormozganensis, a cross-kingdom pathogen.</title>
        <authorList>
            <person name="Felix C."/>
            <person name="Meneses R."/>
            <person name="Goncalves M.F.M."/>
            <person name="Tilleman L."/>
            <person name="Duarte A.S."/>
            <person name="Jorrin-Novo J.V."/>
            <person name="Van De Peer Y."/>
            <person name="Deforce D."/>
            <person name="Van Nieuwerburgh F."/>
            <person name="Esteves A.C."/>
            <person name="Alves A."/>
        </authorList>
    </citation>
    <scope>NUCLEOTIDE SEQUENCE</scope>
    <source>
        <strain evidence="2">CBS 339.90</strain>
    </source>
</reference>
<evidence type="ECO:0000313" key="2">
    <source>
        <dbReference type="EMBL" id="KAK0638391.1"/>
    </source>
</evidence>
<feature type="region of interest" description="Disordered" evidence="1">
    <location>
        <begin position="362"/>
        <end position="389"/>
    </location>
</feature>
<organism evidence="2 3">
    <name type="scientific">Lasiodiplodia hormozganensis</name>
    <dbReference type="NCBI Taxonomy" id="869390"/>
    <lineage>
        <taxon>Eukaryota</taxon>
        <taxon>Fungi</taxon>
        <taxon>Dikarya</taxon>
        <taxon>Ascomycota</taxon>
        <taxon>Pezizomycotina</taxon>
        <taxon>Dothideomycetes</taxon>
        <taxon>Dothideomycetes incertae sedis</taxon>
        <taxon>Botryosphaeriales</taxon>
        <taxon>Botryosphaeriaceae</taxon>
        <taxon>Lasiodiplodia</taxon>
    </lineage>
</organism>
<gene>
    <name evidence="2" type="ORF">DIS24_g9871</name>
</gene>
<dbReference type="EMBL" id="JAUJDW010000094">
    <property type="protein sequence ID" value="KAK0638391.1"/>
    <property type="molecule type" value="Genomic_DNA"/>
</dbReference>
<feature type="compositionally biased region" description="Low complexity" evidence="1">
    <location>
        <begin position="374"/>
        <end position="383"/>
    </location>
</feature>
<evidence type="ECO:0000256" key="1">
    <source>
        <dbReference type="SAM" id="MobiDB-lite"/>
    </source>
</evidence>
<protein>
    <submittedName>
        <fullName evidence="2">Uncharacterized protein</fullName>
    </submittedName>
</protein>
<sequence>MSSSQHTPGMPPLNDRVANIRKKRDQARSIPTPATAFIHTRAHKIFEKINCCWNGQFVNIPPAATIRVRRSEYQKLLRLLAQDRDVERFAFRQLKLFYDNQSCRLSYEMVTSIHEGIQENVKGVISEQFGVLKARSAEAKRVLDIVRNRGSTTIPLSESEDTKVSPDALYVLRKGTTETPCFFLEVSFSQSLKAAKNKVRKTIRDTKGCPGLGLIIKVPYATPKQLAHPWPDLPRAATYHLFKWTTEQGADGVVEKKVVRVHRARQFRDEGGNLVPGKLSITMRDFVGEAQLPKFPFLKDPAVARALDEAIEIDHSELARWLEELESSARDGALDLASDNQEEPDEVPPPDDEVVDGVRTVVEQYSDDEDESDTSTLSATSSENSEDPIIGIELRTITRKNDQLIGVHGPAFGQQGNLA</sequence>
<evidence type="ECO:0000313" key="3">
    <source>
        <dbReference type="Proteomes" id="UP001175001"/>
    </source>
</evidence>
<dbReference type="Proteomes" id="UP001175001">
    <property type="component" value="Unassembled WGS sequence"/>
</dbReference>
<accession>A0AA40CGW0</accession>
<keyword evidence="3" id="KW-1185">Reference proteome</keyword>
<name>A0AA40CGW0_9PEZI</name>
<comment type="caution">
    <text evidence="2">The sequence shown here is derived from an EMBL/GenBank/DDBJ whole genome shotgun (WGS) entry which is preliminary data.</text>
</comment>
<proteinExistence type="predicted"/>
<dbReference type="AlphaFoldDB" id="A0AA40CGW0"/>